<gene>
    <name evidence="1" type="ORF">GRI42_07480</name>
</gene>
<dbReference type="Proteomes" id="UP000444185">
    <property type="component" value="Unassembled WGS sequence"/>
</dbReference>
<dbReference type="InterPro" id="IPR009874">
    <property type="entry name" value="DUF1428"/>
</dbReference>
<dbReference type="Pfam" id="PF07237">
    <property type="entry name" value="DUF1428"/>
    <property type="match status" value="1"/>
</dbReference>
<reference evidence="1 2" key="1">
    <citation type="submission" date="2019-12" db="EMBL/GenBank/DDBJ databases">
        <title>Genomic-based taxomic classification of the family Erythrobacteraceae.</title>
        <authorList>
            <person name="Xu L."/>
        </authorList>
    </citation>
    <scope>NUCLEOTIDE SEQUENCE [LARGE SCALE GENOMIC DNA]</scope>
    <source>
        <strain evidence="1 2">DSM 16225</strain>
    </source>
</reference>
<proteinExistence type="predicted"/>
<keyword evidence="2" id="KW-1185">Reference proteome</keyword>
<dbReference type="InterPro" id="IPR011008">
    <property type="entry name" value="Dimeric_a/b-barrel"/>
</dbReference>
<accession>A0A844Y1C5</accession>
<dbReference type="OrthoDB" id="9792392at2"/>
<evidence type="ECO:0000313" key="1">
    <source>
        <dbReference type="EMBL" id="MXO51143.1"/>
    </source>
</evidence>
<sequence length="123" mass="14038">MYVNGFLLAVPADKKDAYREVAEKFWDIAKDYGARSQVECWEVDVPDGHTTDFRRAVKCEKGEKIVFSWVTWDDKETADASHDKMMADPRMAENFGAADGSDMPFDGKRMIYGGFEPLVWKEA</sequence>
<organism evidence="1 2">
    <name type="scientific">Qipengyuania gaetbuli</name>
    <dbReference type="NCBI Taxonomy" id="266952"/>
    <lineage>
        <taxon>Bacteria</taxon>
        <taxon>Pseudomonadati</taxon>
        <taxon>Pseudomonadota</taxon>
        <taxon>Alphaproteobacteria</taxon>
        <taxon>Sphingomonadales</taxon>
        <taxon>Erythrobacteraceae</taxon>
        <taxon>Qipengyuania</taxon>
    </lineage>
</organism>
<dbReference type="EMBL" id="WTYF01000004">
    <property type="protein sequence ID" value="MXO51143.1"/>
    <property type="molecule type" value="Genomic_DNA"/>
</dbReference>
<protein>
    <submittedName>
        <fullName evidence="1">DUF1428 family protein</fullName>
    </submittedName>
</protein>
<dbReference type="RefSeq" id="WP_160607669.1">
    <property type="nucleotide sequence ID" value="NZ_WTYF01000004.1"/>
</dbReference>
<name>A0A844Y1C5_9SPHN</name>
<dbReference type="SUPFAM" id="SSF54909">
    <property type="entry name" value="Dimeric alpha+beta barrel"/>
    <property type="match status" value="1"/>
</dbReference>
<evidence type="ECO:0000313" key="2">
    <source>
        <dbReference type="Proteomes" id="UP000444185"/>
    </source>
</evidence>
<dbReference type="AlphaFoldDB" id="A0A844Y1C5"/>
<dbReference type="PIRSF" id="PIRSF007028">
    <property type="entry name" value="UCP007028"/>
    <property type="match status" value="1"/>
</dbReference>
<dbReference type="Gene3D" id="3.30.70.100">
    <property type="match status" value="1"/>
</dbReference>
<comment type="caution">
    <text evidence="1">The sequence shown here is derived from an EMBL/GenBank/DDBJ whole genome shotgun (WGS) entry which is preliminary data.</text>
</comment>